<dbReference type="InterPro" id="IPR016024">
    <property type="entry name" value="ARM-type_fold"/>
</dbReference>
<organism evidence="5 6">
    <name type="scientific">Clunio marinus</name>
    <dbReference type="NCBI Taxonomy" id="568069"/>
    <lineage>
        <taxon>Eukaryota</taxon>
        <taxon>Metazoa</taxon>
        <taxon>Ecdysozoa</taxon>
        <taxon>Arthropoda</taxon>
        <taxon>Hexapoda</taxon>
        <taxon>Insecta</taxon>
        <taxon>Pterygota</taxon>
        <taxon>Neoptera</taxon>
        <taxon>Endopterygota</taxon>
        <taxon>Diptera</taxon>
        <taxon>Nematocera</taxon>
        <taxon>Chironomoidea</taxon>
        <taxon>Chironomidae</taxon>
        <taxon>Clunio</taxon>
    </lineage>
</organism>
<dbReference type="GO" id="GO:0005730">
    <property type="term" value="C:nucleolus"/>
    <property type="evidence" value="ECO:0007669"/>
    <property type="project" value="InterPro"/>
</dbReference>
<comment type="subcellular location">
    <subcellularLocation>
        <location evidence="1">Nucleus</location>
    </subcellularLocation>
</comment>
<name>A0A1J1J546_9DIPT</name>
<dbReference type="AlphaFoldDB" id="A0A1J1J546"/>
<comment type="similarity">
    <text evidence="2">Belongs to the MYBBP1A family.</text>
</comment>
<feature type="region of interest" description="Disordered" evidence="4">
    <location>
        <begin position="1093"/>
        <end position="1122"/>
    </location>
</feature>
<reference evidence="5 6" key="1">
    <citation type="submission" date="2015-04" db="EMBL/GenBank/DDBJ databases">
        <authorList>
            <person name="Syromyatnikov M.Y."/>
            <person name="Popov V.N."/>
        </authorList>
    </citation>
    <scope>NUCLEOTIDE SEQUENCE [LARGE SCALE GENOMIC DNA]</scope>
</reference>
<evidence type="ECO:0000256" key="4">
    <source>
        <dbReference type="SAM" id="MobiDB-lite"/>
    </source>
</evidence>
<dbReference type="SUPFAM" id="SSF48371">
    <property type="entry name" value="ARM repeat"/>
    <property type="match status" value="1"/>
</dbReference>
<dbReference type="GO" id="GO:0003714">
    <property type="term" value="F:transcription corepressor activity"/>
    <property type="evidence" value="ECO:0007669"/>
    <property type="project" value="TreeGrafter"/>
</dbReference>
<gene>
    <name evidence="5" type="ORF">CLUMA_CG020081</name>
</gene>
<dbReference type="GO" id="GO:0003723">
    <property type="term" value="F:RNA binding"/>
    <property type="evidence" value="ECO:0007669"/>
    <property type="project" value="TreeGrafter"/>
</dbReference>
<evidence type="ECO:0000256" key="1">
    <source>
        <dbReference type="ARBA" id="ARBA00004123"/>
    </source>
</evidence>
<accession>A0A1J1J546</accession>
<evidence type="ECO:0000313" key="6">
    <source>
        <dbReference type="Proteomes" id="UP000183832"/>
    </source>
</evidence>
<proteinExistence type="inferred from homology"/>
<evidence type="ECO:0000313" key="5">
    <source>
        <dbReference type="EMBL" id="CRL07082.1"/>
    </source>
</evidence>
<feature type="region of interest" description="Disordered" evidence="4">
    <location>
        <begin position="655"/>
        <end position="720"/>
    </location>
</feature>
<protein>
    <submittedName>
        <fullName evidence="5">CLUMA_CG020081, isoform A</fullName>
    </submittedName>
</protein>
<dbReference type="Proteomes" id="UP000183832">
    <property type="component" value="Unassembled WGS sequence"/>
</dbReference>
<sequence>MKLKNKSSSIDTTIFASFSKLTSDDEVNRLKGAEGIINIIKESSEEKQQKHLDYAVKRLIRGNGSSSTYSRTGFYTALAGLLNSSLDNLPSISNIMDIVKKEFNSSEDKGKVDSTVGTALVCGAIIRSPKSLGNASQEEISDLTKCLVSCLSKPSVSSLAYTFINELVINSSSNLVESTIWPEIRKSVSIAKDTITIDPLYLLLVVEEHHENIIDPIFLKKYWHTDSVLNEDNFNIFVNLLWSNKNANAINHPFYVYLMRRIVITKNIKQLWNEVDQFLDTEMKKINGKSNQLFRQVEVVTIHSALSIIRCLKGKSKDLLKLLTPNFLTMLCALGIRSIKDEDIQELYSEFYDLMDNHIQELKNDVKLQVLRKFLSSGSLTLEKNSKKKFITNLINSLEIQELLEIVNELKEVVVSDKNDRERQYAVTILQKIITHNKLVSSDIEWRIKQLKFLLNLAIFKSSDGLQLSLSDEDVSTNATNIKNIFFHCLESNLSKLDDDKSVLLGVAEHVYNILKKKDHNSYLQKPLEEKHVEIWKKMYADVTKKSENNKDKKLKTVFQVLMLHMGFQMFNQSLLAANAITELEAVTKRALQKKNNNENEPEWIEVVIDLFLTLLSQESQVLRNVIGHVFPQLCSQMTTSAFHQILSLLDLNNKDNPLEVNTNEEDSDDEDEDEDENDEEDEDEDDEDEIIENGEENEEDSDIEMDEEEDKDDEPETINDTVRIAVQNALANAGDKDDDDIDLDDMDEAEGEKLDIALANAFKLLRQNRKSKKTKKDKIAEKSLLHFRMRALDLVEIYLKNNPQMEICLETLIFFYDLMPIAIKNEKQSPLLPRFDGVFIQLAQLKSFSLETVANVTSKHLADTLTDMLNKTVKEKTNIQQLNHFARACIFIINCSQILQKLTPGEDEVLRIMLEHLREFFTHRNPTLQLNSFNKILATQWTGNFKMAKFISDEGLKSTVRSLRRTQSMQMLKTFFKNHHLLTQNEKYATKYCEKVCENLKNYVNEVQEVPQPEFLELIQLILTLRNHKQFSVKSELIEAIQCYRKKLLLKPNILSTYKSFCNVVKITFVPNDNIEADANLNVVSKKVEMHNGTNGVGDKKDVSNALKRKKNSSKKEKKMRKQIRFDIASKGYNGNFNFSNIPEVMLE</sequence>
<dbReference type="OrthoDB" id="342531at2759"/>
<evidence type="ECO:0000256" key="3">
    <source>
        <dbReference type="ARBA" id="ARBA00023242"/>
    </source>
</evidence>
<dbReference type="PANTHER" id="PTHR13213:SF2">
    <property type="entry name" value="MYB-BINDING PROTEIN 1A"/>
    <property type="match status" value="1"/>
</dbReference>
<dbReference type="STRING" id="568069.A0A1J1J546"/>
<feature type="compositionally biased region" description="Acidic residues" evidence="4">
    <location>
        <begin position="663"/>
        <end position="718"/>
    </location>
</feature>
<evidence type="ECO:0000256" key="2">
    <source>
        <dbReference type="ARBA" id="ARBA00006809"/>
    </source>
</evidence>
<dbReference type="GO" id="GO:0043565">
    <property type="term" value="F:sequence-specific DNA binding"/>
    <property type="evidence" value="ECO:0007669"/>
    <property type="project" value="TreeGrafter"/>
</dbReference>
<dbReference type="PANTHER" id="PTHR13213">
    <property type="entry name" value="MYB-BINDING PROTEIN 1A FAMILY MEMBER"/>
    <property type="match status" value="1"/>
</dbReference>
<feature type="compositionally biased region" description="Basic residues" evidence="4">
    <location>
        <begin position="1108"/>
        <end position="1122"/>
    </location>
</feature>
<dbReference type="InterPro" id="IPR007015">
    <property type="entry name" value="DNA_pol_V/MYBBP1A"/>
</dbReference>
<keyword evidence="6" id="KW-1185">Reference proteome</keyword>
<keyword evidence="3" id="KW-0539">Nucleus</keyword>
<dbReference type="Pfam" id="PF04931">
    <property type="entry name" value="DNA_pol_phi"/>
    <property type="match status" value="1"/>
</dbReference>
<dbReference type="EMBL" id="CVRI01000070">
    <property type="protein sequence ID" value="CRL07082.1"/>
    <property type="molecule type" value="Genomic_DNA"/>
</dbReference>